<reference evidence="2" key="1">
    <citation type="submission" date="2024-06" db="EMBL/GenBank/DDBJ databases">
        <authorList>
            <person name="Ryan C."/>
        </authorList>
    </citation>
    <scope>NUCLEOTIDE SEQUENCE [LARGE SCALE GENOMIC DNA]</scope>
</reference>
<gene>
    <name evidence="1" type="ORF">URODEC1_LOCUS34800</name>
</gene>
<dbReference type="AlphaFoldDB" id="A0ABC8YI65"/>
<proteinExistence type="predicted"/>
<keyword evidence="2" id="KW-1185">Reference proteome</keyword>
<dbReference type="Proteomes" id="UP001497457">
    <property type="component" value="Chromosome 16b"/>
</dbReference>
<name>A0ABC8YI65_9POAL</name>
<accession>A0ABC8YI65</accession>
<dbReference type="InterPro" id="IPR012871">
    <property type="entry name" value="DUF1668_ORYSA"/>
</dbReference>
<organism evidence="1 2">
    <name type="scientific">Urochloa decumbens</name>
    <dbReference type="NCBI Taxonomy" id="240449"/>
    <lineage>
        <taxon>Eukaryota</taxon>
        <taxon>Viridiplantae</taxon>
        <taxon>Streptophyta</taxon>
        <taxon>Embryophyta</taxon>
        <taxon>Tracheophyta</taxon>
        <taxon>Spermatophyta</taxon>
        <taxon>Magnoliopsida</taxon>
        <taxon>Liliopsida</taxon>
        <taxon>Poales</taxon>
        <taxon>Poaceae</taxon>
        <taxon>PACMAD clade</taxon>
        <taxon>Panicoideae</taxon>
        <taxon>Panicodae</taxon>
        <taxon>Paniceae</taxon>
        <taxon>Melinidinae</taxon>
        <taxon>Urochloa</taxon>
    </lineage>
</organism>
<evidence type="ECO:0000313" key="2">
    <source>
        <dbReference type="Proteomes" id="UP001497457"/>
    </source>
</evidence>
<dbReference type="PANTHER" id="PTHR33085">
    <property type="entry name" value="OS12G0113100 PROTEIN-RELATED"/>
    <property type="match status" value="1"/>
</dbReference>
<reference evidence="1 2" key="2">
    <citation type="submission" date="2024-10" db="EMBL/GenBank/DDBJ databases">
        <authorList>
            <person name="Ryan C."/>
        </authorList>
    </citation>
    <scope>NUCLEOTIDE SEQUENCE [LARGE SCALE GENOMIC DNA]</scope>
</reference>
<evidence type="ECO:0000313" key="1">
    <source>
        <dbReference type="EMBL" id="CAL4944422.1"/>
    </source>
</evidence>
<sequence>MQGQRADGRGGGRTAKPRRRHLYLVLDDWSLGYSIRKIDLSSHSHPNDPHQLLAAGVRREGSVGEQLLPSAIFRVVAQRGLPMYFAGAFGTKIMAMHLGDDGDEADTHPVVPKRLVTAFDVRTRAMVFCPRPKQDRMSYPFYIPVGNRLLALSASFQLLNPPEPNHPTGQWCAPSWHELPEPPFDSRVVTSYAVHPDGQVIFVSIGKLIAPATFSFQMGEGNMEGRWEPLGDWILPFEGGAHYDAKLNAWVGISTYPDGIGHLSACDVIPGRQGQCLTWKVSKETFFSEDPEEKHVGATLVYMGHSSKFCLVECVCIEDKHLAGRVYNYREESPLPCRYLFRVSTFALKYDKNGDLTAGDSRRVRYYSVPGETTMLLLKYPVAFWM</sequence>
<protein>
    <submittedName>
        <fullName evidence="1">Uncharacterized protein</fullName>
    </submittedName>
</protein>
<dbReference type="PANTHER" id="PTHR33085:SF62">
    <property type="entry name" value="OS03G0632600 PROTEIN"/>
    <property type="match status" value="1"/>
</dbReference>
<dbReference type="Pfam" id="PF07893">
    <property type="entry name" value="DUF1668"/>
    <property type="match status" value="1"/>
</dbReference>
<dbReference type="EMBL" id="OZ075126">
    <property type="protein sequence ID" value="CAL4944422.1"/>
    <property type="molecule type" value="Genomic_DNA"/>
</dbReference>